<dbReference type="AlphaFoldDB" id="A0A1H0GE79"/>
<dbReference type="Proteomes" id="UP000199088">
    <property type="component" value="Unassembled WGS sequence"/>
</dbReference>
<sequence>MATVDDRSAQLLAGPRGRRLCLHLAVAGSLWPPRGTTDPRDALRRAVAGLGGAAPPPELLWAGLVAAVDSGRYWQGPEDADALLADPGTAAVLRPVADAVAADQRVGWWWEDLDRATQTSISWPGADDAPATAPSTGDRARARRWSSSLVAEEDRAARGRPADPTAAWSGSWWSAPCLSGLPHTSRTRTASVRVGAALVSPVPTPVGLHLVEDEMGWPTARTWPVRARDGARVLKIRGPQDWVDLVARHPLPATASRRHDWYSCTGRTGEWLVPDWGSVADEVDAVHVSVGAWSATAGRALDVPGSTAATVLAGWDPDATWWLTDCVESGDPTDWVRTDEDPPDRWVPA</sequence>
<evidence type="ECO:0000313" key="3">
    <source>
        <dbReference type="Proteomes" id="UP000199088"/>
    </source>
</evidence>
<accession>A0A1H0GE79</accession>
<dbReference type="EMBL" id="FNIR01000003">
    <property type="protein sequence ID" value="SDO05101.1"/>
    <property type="molecule type" value="Genomic_DNA"/>
</dbReference>
<dbReference type="STRING" id="1052260.SAMN05660199_01213"/>
<name>A0A1H0GE79_9ACTN</name>
<feature type="compositionally biased region" description="Basic and acidic residues" evidence="1">
    <location>
        <begin position="152"/>
        <end position="161"/>
    </location>
</feature>
<dbReference type="OrthoDB" id="4700192at2"/>
<proteinExistence type="predicted"/>
<keyword evidence="3" id="KW-1185">Reference proteome</keyword>
<dbReference type="RefSeq" id="WP_091241476.1">
    <property type="nucleotide sequence ID" value="NZ_FNIR01000003.1"/>
</dbReference>
<gene>
    <name evidence="2" type="ORF">SAMN05660199_01213</name>
</gene>
<reference evidence="3" key="1">
    <citation type="submission" date="2016-10" db="EMBL/GenBank/DDBJ databases">
        <authorList>
            <person name="Varghese N."/>
            <person name="Submissions S."/>
        </authorList>
    </citation>
    <scope>NUCLEOTIDE SEQUENCE [LARGE SCALE GENOMIC DNA]</scope>
    <source>
        <strain evidence="3">DSM 45843</strain>
    </source>
</reference>
<protein>
    <submittedName>
        <fullName evidence="2">Uncharacterized protein</fullName>
    </submittedName>
</protein>
<evidence type="ECO:0000256" key="1">
    <source>
        <dbReference type="SAM" id="MobiDB-lite"/>
    </source>
</evidence>
<feature type="region of interest" description="Disordered" evidence="1">
    <location>
        <begin position="120"/>
        <end position="167"/>
    </location>
</feature>
<evidence type="ECO:0000313" key="2">
    <source>
        <dbReference type="EMBL" id="SDO05101.1"/>
    </source>
</evidence>
<organism evidence="2 3">
    <name type="scientific">Klenkia soli</name>
    <dbReference type="NCBI Taxonomy" id="1052260"/>
    <lineage>
        <taxon>Bacteria</taxon>
        <taxon>Bacillati</taxon>
        <taxon>Actinomycetota</taxon>
        <taxon>Actinomycetes</taxon>
        <taxon>Geodermatophilales</taxon>
        <taxon>Geodermatophilaceae</taxon>
        <taxon>Klenkia</taxon>
    </lineage>
</organism>